<dbReference type="SMART" id="SM00342">
    <property type="entry name" value="HTH_ARAC"/>
    <property type="match status" value="1"/>
</dbReference>
<evidence type="ECO:0000256" key="2">
    <source>
        <dbReference type="ARBA" id="ARBA00023125"/>
    </source>
</evidence>
<dbReference type="SUPFAM" id="SSF51215">
    <property type="entry name" value="Regulatory protein AraC"/>
    <property type="match status" value="1"/>
</dbReference>
<dbReference type="PANTHER" id="PTHR43280">
    <property type="entry name" value="ARAC-FAMILY TRANSCRIPTIONAL REGULATOR"/>
    <property type="match status" value="1"/>
</dbReference>
<dbReference type="InterPro" id="IPR014710">
    <property type="entry name" value="RmlC-like_jellyroll"/>
</dbReference>
<evidence type="ECO:0000313" key="5">
    <source>
        <dbReference type="EMBL" id="SHJ69871.1"/>
    </source>
</evidence>
<evidence type="ECO:0000313" key="6">
    <source>
        <dbReference type="Proteomes" id="UP000184231"/>
    </source>
</evidence>
<dbReference type="GO" id="GO:0003700">
    <property type="term" value="F:DNA-binding transcription factor activity"/>
    <property type="evidence" value="ECO:0007669"/>
    <property type="project" value="InterPro"/>
</dbReference>
<accession>A0A1M6LF62</accession>
<dbReference type="Pfam" id="PF02311">
    <property type="entry name" value="AraC_binding"/>
    <property type="match status" value="1"/>
</dbReference>
<dbReference type="SUPFAM" id="SSF46689">
    <property type="entry name" value="Homeodomain-like"/>
    <property type="match status" value="1"/>
</dbReference>
<feature type="domain" description="HTH araC/xylS-type" evidence="4">
    <location>
        <begin position="174"/>
        <end position="272"/>
    </location>
</feature>
<dbReference type="AlphaFoldDB" id="A0A1M6LF62"/>
<dbReference type="InterPro" id="IPR037923">
    <property type="entry name" value="HTH-like"/>
</dbReference>
<dbReference type="PRINTS" id="PR00032">
    <property type="entry name" value="HTHARAC"/>
</dbReference>
<organism evidence="5 6">
    <name type="scientific">Arenibacter nanhaiticus</name>
    <dbReference type="NCBI Taxonomy" id="558155"/>
    <lineage>
        <taxon>Bacteria</taxon>
        <taxon>Pseudomonadati</taxon>
        <taxon>Bacteroidota</taxon>
        <taxon>Flavobacteriia</taxon>
        <taxon>Flavobacteriales</taxon>
        <taxon>Flavobacteriaceae</taxon>
        <taxon>Arenibacter</taxon>
    </lineage>
</organism>
<reference evidence="6" key="1">
    <citation type="submission" date="2016-11" db="EMBL/GenBank/DDBJ databases">
        <authorList>
            <person name="Varghese N."/>
            <person name="Submissions S."/>
        </authorList>
    </citation>
    <scope>NUCLEOTIDE SEQUENCE [LARGE SCALE GENOMIC DNA]</scope>
    <source>
        <strain evidence="6">CGMCC 1.8863</strain>
    </source>
</reference>
<keyword evidence="1" id="KW-0805">Transcription regulation</keyword>
<dbReference type="GO" id="GO:0043565">
    <property type="term" value="F:sequence-specific DNA binding"/>
    <property type="evidence" value="ECO:0007669"/>
    <property type="project" value="InterPro"/>
</dbReference>
<dbReference type="InterPro" id="IPR003313">
    <property type="entry name" value="AraC-bd"/>
</dbReference>
<dbReference type="OrthoDB" id="1096411at2"/>
<dbReference type="Pfam" id="PF12833">
    <property type="entry name" value="HTH_18"/>
    <property type="match status" value="1"/>
</dbReference>
<dbReference type="Proteomes" id="UP000184231">
    <property type="component" value="Unassembled WGS sequence"/>
</dbReference>
<dbReference type="Gene3D" id="1.10.10.60">
    <property type="entry name" value="Homeodomain-like"/>
    <property type="match status" value="1"/>
</dbReference>
<name>A0A1M6LF62_9FLAO</name>
<dbReference type="RefSeq" id="WP_084668524.1">
    <property type="nucleotide sequence ID" value="NZ_FQYX01000031.1"/>
</dbReference>
<dbReference type="STRING" id="558155.SAMN04487911_13117"/>
<dbReference type="PROSITE" id="PS01124">
    <property type="entry name" value="HTH_ARAC_FAMILY_2"/>
    <property type="match status" value="1"/>
</dbReference>
<keyword evidence="3" id="KW-0804">Transcription</keyword>
<evidence type="ECO:0000256" key="3">
    <source>
        <dbReference type="ARBA" id="ARBA00023163"/>
    </source>
</evidence>
<dbReference type="InterPro" id="IPR018060">
    <property type="entry name" value="HTH_AraC"/>
</dbReference>
<gene>
    <name evidence="5" type="ORF">SAMN04487911_13117</name>
</gene>
<dbReference type="InterPro" id="IPR020449">
    <property type="entry name" value="Tscrpt_reg_AraC-type_HTH"/>
</dbReference>
<dbReference type="EMBL" id="FQYX01000031">
    <property type="protein sequence ID" value="SHJ69871.1"/>
    <property type="molecule type" value="Genomic_DNA"/>
</dbReference>
<sequence>MGLPIIGMSDIVNLSIDKEAFNIIHHRPINMPVIEAAHKHDFFMILLITKGSGTHTIDFRPLEVKEKVVFFLSPGQAHEWRMSADTCGWQLMFSNKILLSDGHLWPLFSPRSNSFLELNEAQNAQLLHELQAFKYETSTSIIQHRLQIVLHLLQEWHTNAYPGDQDSVKNHILNRFLMQLEEHYTEHHSVGFYADKLHVNASYLTQVCSAMTNQSAGDHIRERLLLEAKRLLTLTDTDVKGIAYDLGFKDTSYFSRFFKKYTDLTPIAFREQ</sequence>
<keyword evidence="6" id="KW-1185">Reference proteome</keyword>
<protein>
    <submittedName>
        <fullName evidence="5">AraC-type DNA-binding protein</fullName>
    </submittedName>
</protein>
<dbReference type="Gene3D" id="2.60.120.10">
    <property type="entry name" value="Jelly Rolls"/>
    <property type="match status" value="1"/>
</dbReference>
<evidence type="ECO:0000259" key="4">
    <source>
        <dbReference type="PROSITE" id="PS01124"/>
    </source>
</evidence>
<keyword evidence="2 5" id="KW-0238">DNA-binding</keyword>
<proteinExistence type="predicted"/>
<dbReference type="InterPro" id="IPR009057">
    <property type="entry name" value="Homeodomain-like_sf"/>
</dbReference>
<dbReference type="PANTHER" id="PTHR43280:SF32">
    <property type="entry name" value="TRANSCRIPTIONAL REGULATORY PROTEIN"/>
    <property type="match status" value="1"/>
</dbReference>
<evidence type="ECO:0000256" key="1">
    <source>
        <dbReference type="ARBA" id="ARBA00023015"/>
    </source>
</evidence>